<dbReference type="PROSITE" id="PS51068">
    <property type="entry name" value="FPG_CAT"/>
    <property type="match status" value="1"/>
</dbReference>
<organism evidence="3">
    <name type="scientific">Streptomyces haneummycinicus</name>
    <dbReference type="NCBI Taxonomy" id="3074435"/>
    <lineage>
        <taxon>Bacteria</taxon>
        <taxon>Bacillati</taxon>
        <taxon>Actinomycetota</taxon>
        <taxon>Actinomycetes</taxon>
        <taxon>Kitasatosporales</taxon>
        <taxon>Streptomycetaceae</taxon>
        <taxon>Streptomyces</taxon>
    </lineage>
</organism>
<reference evidence="3" key="2">
    <citation type="submission" date="2024-07" db="EMBL/GenBank/DDBJ databases">
        <title>Streptomyces haneummycinica sp. nov., a new antibiotic-producing actinobacterium isolated from marine sediment.</title>
        <authorList>
            <person name="Uemura M."/>
            <person name="Hamada M."/>
            <person name="Hirano S."/>
            <person name="Kobayashi K."/>
            <person name="Ohshiro T."/>
            <person name="Kobayashi T."/>
            <person name="Terahara T."/>
        </authorList>
    </citation>
    <scope>NUCLEOTIDE SEQUENCE</scope>
    <source>
        <strain evidence="3">KM77-8</strain>
    </source>
</reference>
<dbReference type="SMART" id="SM00898">
    <property type="entry name" value="Fapy_DNA_glyco"/>
    <property type="match status" value="1"/>
</dbReference>
<reference evidence="3" key="1">
    <citation type="submission" date="2024-06" db="EMBL/GenBank/DDBJ databases">
        <authorList>
            <consortium name="consrtm"/>
            <person name="Uemura M."/>
            <person name="Terahara T."/>
        </authorList>
    </citation>
    <scope>NUCLEOTIDE SEQUENCE</scope>
    <source>
        <strain evidence="3">KM77-8</strain>
    </source>
</reference>
<evidence type="ECO:0000256" key="1">
    <source>
        <dbReference type="SAM" id="MobiDB-lite"/>
    </source>
</evidence>
<evidence type="ECO:0000313" key="3">
    <source>
        <dbReference type="EMBL" id="BFO19068.1"/>
    </source>
</evidence>
<accession>A0AAT9HNN7</accession>
<dbReference type="GO" id="GO:0019104">
    <property type="term" value="F:DNA N-glycosylase activity"/>
    <property type="evidence" value="ECO:0007669"/>
    <property type="project" value="InterPro"/>
</dbReference>
<dbReference type="SUPFAM" id="SSF81624">
    <property type="entry name" value="N-terminal domain of MutM-like DNA repair proteins"/>
    <property type="match status" value="1"/>
</dbReference>
<dbReference type="GO" id="GO:0008270">
    <property type="term" value="F:zinc ion binding"/>
    <property type="evidence" value="ECO:0007669"/>
    <property type="project" value="InterPro"/>
</dbReference>
<proteinExistence type="predicted"/>
<gene>
    <name evidence="3" type="ORF">SHKM778_54560</name>
</gene>
<dbReference type="InterPro" id="IPR012319">
    <property type="entry name" value="FPG_cat"/>
</dbReference>
<dbReference type="AlphaFoldDB" id="A0AAT9HNN7"/>
<dbReference type="InterPro" id="IPR035937">
    <property type="entry name" value="FPG_N"/>
</dbReference>
<dbReference type="EMBL" id="AP035768">
    <property type="protein sequence ID" value="BFO19068.1"/>
    <property type="molecule type" value="Genomic_DNA"/>
</dbReference>
<dbReference type="Pfam" id="PF01149">
    <property type="entry name" value="Fapy_DNA_glyco"/>
    <property type="match status" value="1"/>
</dbReference>
<dbReference type="GO" id="GO:0003906">
    <property type="term" value="F:DNA-(apurinic or apyrimidinic site) endonuclease activity"/>
    <property type="evidence" value="ECO:0007669"/>
    <property type="project" value="InterPro"/>
</dbReference>
<dbReference type="Gene3D" id="3.20.190.10">
    <property type="entry name" value="MutM-like, N-terminal"/>
    <property type="match status" value="1"/>
</dbReference>
<protein>
    <recommendedName>
        <fullName evidence="2">Formamidopyrimidine-DNA glycosylase catalytic domain-containing protein</fullName>
    </recommendedName>
</protein>
<feature type="region of interest" description="Disordered" evidence="1">
    <location>
        <begin position="1"/>
        <end position="44"/>
    </location>
</feature>
<evidence type="ECO:0000259" key="2">
    <source>
        <dbReference type="PROSITE" id="PS51068"/>
    </source>
</evidence>
<name>A0AAT9HNN7_9ACTN</name>
<dbReference type="GO" id="GO:0006284">
    <property type="term" value="P:base-excision repair"/>
    <property type="evidence" value="ECO:0007669"/>
    <property type="project" value="InterPro"/>
</dbReference>
<feature type="domain" description="Formamidopyrimidine-DNA glycosylase catalytic" evidence="2">
    <location>
        <begin position="54"/>
        <end position="129"/>
    </location>
</feature>
<sequence>MSGGLVFPRPRRPFPSLGLRPDPFARSPRPGPKGPGAQGQRPFCASGWHSGGMPELPEVEALRSFLSEQAVGLEVVRVLPVAVSVLKTFAPPLSAVEGHVIAGVRRYGKFLGLEMEGGPFLVTHLARGGGCGGGTHCPVGCLGRGRGRSRCGWRWRTGRGSI</sequence>